<feature type="compositionally biased region" description="Polar residues" evidence="1">
    <location>
        <begin position="327"/>
        <end position="336"/>
    </location>
</feature>
<sequence>MPADTGAQKRQSRLASLIAYAQAHNGSLAQAYAAYHGLEIDTGNASLEPSRQNRPLEASQVQLQAKRLLRNSSDAINSAVRSNRASKTLQQVLGMRGPEPLVAPPVMPDDLIRNFEAVLSMHGHHTGELNASTQGKSDLADIAEEDESPVLASPSEITSMALDKGKQPEVNSSQHASRSNTDAPRQTFLDSDSDASVDGASEPMDTETEGEHCDQGDQSSTATAINDDLEPNSTDFVLNRSFILDSNESLSTLFSPASIEPQAPDFDIASHELAQTVSSRRRSRRSFSDRDMDFEASSSSETPLIRVHEPSTARTSTSKKRTASPSAQSGFGQPQVQRARRDENTGLPILSSEEAAKHTEDFPGSTHALLTVLLTWSHTIWSLHQRIPDPTLFSNHPAFPYPITPPVAQALVSVSFYDTSVSPHKELHFLGPSDAAELSYHEIDTFSAPKTTQPLSHRSSSSPPNPLKHSPRPSTTPQSPTHTRYTSMSHRATTGEGRWCYILAKAHAPRDGSTAPHVLLAWHTSCVTGTSTCLHTISPEEPSASPHFSATSTQPHRPSSRLKHVSSLQDFTQARRAPKRFGLRQALSSEIEHELEARGKRAAKNADSPLHA</sequence>
<feature type="region of interest" description="Disordered" evidence="1">
    <location>
        <begin position="538"/>
        <end position="561"/>
    </location>
</feature>
<evidence type="ECO:0000313" key="3">
    <source>
        <dbReference type="Proteomes" id="UP000801428"/>
    </source>
</evidence>
<name>A0A9P4TKB4_CURKU</name>
<protein>
    <submittedName>
        <fullName evidence="2">Uncharacterized protein</fullName>
    </submittedName>
</protein>
<dbReference type="AlphaFoldDB" id="A0A9P4TKB4"/>
<proteinExistence type="predicted"/>
<feature type="region of interest" description="Disordered" evidence="1">
    <location>
        <begin position="275"/>
        <end position="340"/>
    </location>
</feature>
<feature type="region of interest" description="Disordered" evidence="1">
    <location>
        <begin position="449"/>
        <end position="490"/>
    </location>
</feature>
<dbReference type="EMBL" id="SWKU01000005">
    <property type="protein sequence ID" value="KAF3006497.1"/>
    <property type="molecule type" value="Genomic_DNA"/>
</dbReference>
<gene>
    <name evidence="2" type="ORF">E8E13_004566</name>
</gene>
<feature type="compositionally biased region" description="Polar residues" evidence="1">
    <location>
        <begin position="546"/>
        <end position="557"/>
    </location>
</feature>
<keyword evidence="3" id="KW-1185">Reference proteome</keyword>
<feature type="region of interest" description="Disordered" evidence="1">
    <location>
        <begin position="162"/>
        <end position="232"/>
    </location>
</feature>
<comment type="caution">
    <text evidence="2">The sequence shown here is derived from an EMBL/GenBank/DDBJ whole genome shotgun (WGS) entry which is preliminary data.</text>
</comment>
<dbReference type="Proteomes" id="UP000801428">
    <property type="component" value="Unassembled WGS sequence"/>
</dbReference>
<evidence type="ECO:0000256" key="1">
    <source>
        <dbReference type="SAM" id="MobiDB-lite"/>
    </source>
</evidence>
<accession>A0A9P4TKB4</accession>
<feature type="compositionally biased region" description="Low complexity" evidence="1">
    <location>
        <begin position="472"/>
        <end position="484"/>
    </location>
</feature>
<dbReference type="OrthoDB" id="3800839at2759"/>
<reference evidence="2" key="1">
    <citation type="submission" date="2019-04" db="EMBL/GenBank/DDBJ databases">
        <title>Sequencing of skin fungus with MAO and IRED activity.</title>
        <authorList>
            <person name="Marsaioli A.J."/>
            <person name="Bonatto J.M.C."/>
            <person name="Reis Junior O."/>
        </authorList>
    </citation>
    <scope>NUCLEOTIDE SEQUENCE</scope>
    <source>
        <strain evidence="2">30M1</strain>
    </source>
</reference>
<feature type="compositionally biased region" description="Polar residues" evidence="1">
    <location>
        <begin position="169"/>
        <end position="184"/>
    </location>
</feature>
<organism evidence="2 3">
    <name type="scientific">Curvularia kusanoi</name>
    <name type="common">Cochliobolus kusanoi</name>
    <dbReference type="NCBI Taxonomy" id="90978"/>
    <lineage>
        <taxon>Eukaryota</taxon>
        <taxon>Fungi</taxon>
        <taxon>Dikarya</taxon>
        <taxon>Ascomycota</taxon>
        <taxon>Pezizomycotina</taxon>
        <taxon>Dothideomycetes</taxon>
        <taxon>Pleosporomycetidae</taxon>
        <taxon>Pleosporales</taxon>
        <taxon>Pleosporineae</taxon>
        <taxon>Pleosporaceae</taxon>
        <taxon>Curvularia</taxon>
    </lineage>
</organism>
<feature type="compositionally biased region" description="Polar residues" evidence="1">
    <location>
        <begin position="449"/>
        <end position="462"/>
    </location>
</feature>
<evidence type="ECO:0000313" key="2">
    <source>
        <dbReference type="EMBL" id="KAF3006497.1"/>
    </source>
</evidence>